<name>A0AAD1TMI9_PELCU</name>
<accession>A0AAD1TMI9</accession>
<comment type="caution">
    <text evidence="2">The sequence shown here is derived from an EMBL/GenBank/DDBJ whole genome shotgun (WGS) entry which is preliminary data.</text>
</comment>
<proteinExistence type="predicted"/>
<feature type="non-terminal residue" evidence="2">
    <location>
        <position position="1"/>
    </location>
</feature>
<feature type="region of interest" description="Disordered" evidence="1">
    <location>
        <begin position="1"/>
        <end position="57"/>
    </location>
</feature>
<evidence type="ECO:0000313" key="2">
    <source>
        <dbReference type="EMBL" id="CAH2330758.1"/>
    </source>
</evidence>
<sequence>RQNNVCSHEQPEHPRQSPNVPEASEIRPTFFPHTVTESTANDTAHTEDPVCTTGKMQ</sequence>
<reference evidence="2" key="1">
    <citation type="submission" date="2022-03" db="EMBL/GenBank/DDBJ databases">
        <authorList>
            <person name="Alioto T."/>
            <person name="Alioto T."/>
            <person name="Gomez Garrido J."/>
        </authorList>
    </citation>
    <scope>NUCLEOTIDE SEQUENCE</scope>
</reference>
<dbReference type="AlphaFoldDB" id="A0AAD1TMI9"/>
<evidence type="ECO:0000313" key="3">
    <source>
        <dbReference type="Proteomes" id="UP001295444"/>
    </source>
</evidence>
<dbReference type="Proteomes" id="UP001295444">
    <property type="component" value="Unassembled WGS sequence"/>
</dbReference>
<organism evidence="2 3">
    <name type="scientific">Pelobates cultripes</name>
    <name type="common">Western spadefoot toad</name>
    <dbReference type="NCBI Taxonomy" id="61616"/>
    <lineage>
        <taxon>Eukaryota</taxon>
        <taxon>Metazoa</taxon>
        <taxon>Chordata</taxon>
        <taxon>Craniata</taxon>
        <taxon>Vertebrata</taxon>
        <taxon>Euteleostomi</taxon>
        <taxon>Amphibia</taxon>
        <taxon>Batrachia</taxon>
        <taxon>Anura</taxon>
        <taxon>Pelobatoidea</taxon>
        <taxon>Pelobatidae</taxon>
        <taxon>Pelobates</taxon>
    </lineage>
</organism>
<feature type="non-terminal residue" evidence="2">
    <location>
        <position position="57"/>
    </location>
</feature>
<protein>
    <submittedName>
        <fullName evidence="2">Uncharacterized protein</fullName>
    </submittedName>
</protein>
<gene>
    <name evidence="2" type="ORF">PECUL_23A003098</name>
</gene>
<evidence type="ECO:0000256" key="1">
    <source>
        <dbReference type="SAM" id="MobiDB-lite"/>
    </source>
</evidence>
<dbReference type="EMBL" id="CAKOES020001175">
    <property type="protein sequence ID" value="CAH2330758.1"/>
    <property type="molecule type" value="Genomic_DNA"/>
</dbReference>
<keyword evidence="3" id="KW-1185">Reference proteome</keyword>